<dbReference type="Proteomes" id="UP000307720">
    <property type="component" value="Unassembled WGS sequence"/>
</dbReference>
<reference evidence="1" key="1">
    <citation type="submission" date="2019-04" db="EMBL/GenBank/DDBJ databases">
        <title>Microbes associate with the intestines of laboratory mice.</title>
        <authorList>
            <person name="Navarre W."/>
            <person name="Wong E."/>
            <person name="Huang K."/>
            <person name="Tropini C."/>
            <person name="Ng K."/>
            <person name="Yu B."/>
        </authorList>
    </citation>
    <scope>NUCLEOTIDE SEQUENCE</scope>
    <source>
        <strain evidence="1">NM72_1-8</strain>
    </source>
</reference>
<comment type="caution">
    <text evidence="1">The sequence shown here is derived from an EMBL/GenBank/DDBJ whole genome shotgun (WGS) entry which is preliminary data.</text>
</comment>
<keyword evidence="2" id="KW-1185">Reference proteome</keyword>
<proteinExistence type="predicted"/>
<gene>
    <name evidence="1" type="ORF">E5357_06590</name>
</gene>
<accession>A0AC61QZM5</accession>
<organism evidence="1 2">
    <name type="scientific">Hominisplanchenecus murintestinalis</name>
    <dbReference type="NCBI Taxonomy" id="2941517"/>
    <lineage>
        <taxon>Bacteria</taxon>
        <taxon>Bacillati</taxon>
        <taxon>Bacillota</taxon>
        <taxon>Clostridia</taxon>
        <taxon>Lachnospirales</taxon>
        <taxon>Lachnospiraceae</taxon>
        <taxon>Hominisplanchenecus</taxon>
    </lineage>
</organism>
<name>A0AC61QZM5_9FIRM</name>
<evidence type="ECO:0000313" key="2">
    <source>
        <dbReference type="Proteomes" id="UP000307720"/>
    </source>
</evidence>
<evidence type="ECO:0000313" key="1">
    <source>
        <dbReference type="EMBL" id="TGX99092.1"/>
    </source>
</evidence>
<sequence length="1591" mass="179652">MAGKREEQLKEITERLEQGVKDLFTSEKYTEYLKTMSQFHNYSFNNTLLIAMQKPESTLVAGYGTWSKKFHRQVKRGEKGIKIIAPVPIREKEEVEKFDPETNEPVLRPDGQPETEEVEHIIPRFRVSTVFDISQTQGDPLPELDAPELMGSVENFDIFMEAIRMVSPAPMRYAKIEGDTKGYYSNVNKEIVIRDGMSEKQTMKTAIHEVTHAMCHDRDVMEELGEKKNKMTIETEAESVAFTVCSFFGLDDVSDYSFPYLAGWASSMEMKELRSSMDFIRKTAGSFIDSMVENIQKLQKEKEAERELGEDDLVFQVALSGEDAKRFYLVDNVGRVDFLRLLQTFAEQKGENGSPEQFLKEHGVHLDLWKDSENPERNENMPDFYDVLYIDAGHIIDASKSPTLIQVELIISRAEYGREALGREGHNLAVRYAYKLDDLRETKRLVGEMIEAAENPGSRDIGRIMEEAQAEIDFLPDNQIGLLQMHDFGYRNDSVLPLTVERAAALHNAGLPIYSLHEDGSSTLMNTEQDILETGGIFGVDARAWESHLVMESVHKEKEEREMDEEYQEVEVFEVPALFSNGRIAEGDVPKGFYRYDLRGSGDDPGDPAVLENHVVVNHAGTVLAIQPIPIPERGFLNLGEELNFVGGMSTPGQFRQSLTGLDVSVLEGQMHDAVIRSNEELLYTDTNDWYGIFQIDEKGKGREYLFFNMDFIKKSGMEVEGGDYALLYGGRLGQQDDLDTIYEKFNLNHPKGYTGHSLSVSDIVVLNRGGHVSAHFVDSFGFTELPDFVSQREQRIRKEAAQYFEEEAYPPLYTHTLPYAMEHGRADDYLESRKRNLDCKNAIEDAIRKNFDGLHLAYDAAKEIIEEYGAERVVFILANTVQHLEYDGRFSIGNKAWAKGYGIPENINRGMDMNADYVVNSHPAVLDGFIGLARDAIREQELVMEENVQINEETKGFIATGHFGTWHTVEAKEISGELFYRMEHEEYGDSVASIIVNQNGELVAEDLEHGFDQGAMEAIGEYFSEKGIEMKPEPPFIAQYYVIQNAEGGKAERAYQYFSDMDTAVTAYHEIPNHVDKRLGMESSEQPPSRMSLIECRNGIETLTDIEKYSLSGKWVREETMSALQKAKEYLDNYDAEIAYQTGKGYFSIQTVSDGYDYTIYGKDFREIDGGVYDNPDISIGEAMEAILSDEGISMTACKVMDYEELQEKAEAVAQEDLQKAQAKETEKGKLPLVSDMTEPEPALNSQSRAGTEETVLCYAQAQIDEMGLSEEVELLGARVYGSRTREGLYHEGSDIDVVVSYSGNLKEDAFFSALHEDGLKIAGIPVDINPISTEKTGTLEEYLENAEKYLDEKQGYMEIPESNGRADRKQSITFYVAECSEFHILGEFHERLETLQEAMELYEKIPADRLNGIKSIGIQLEDDSIYDGTTYDLMVAGEIQTEFINEIPHYRESPLVQKAIADMEAMLLEQRTGQEVSAPEEKAALPQQTMPEVKEGKAVQMEENRNPATEVRKSVGDTEVSEKQPAELKKAAENAPRTDRAISGGSKKQSVLNALRERQARMKAQEKEKPGQEKQGQKAQAKKKGEPEL</sequence>
<dbReference type="EMBL" id="SRZB01000010">
    <property type="protein sequence ID" value="TGX99092.1"/>
    <property type="molecule type" value="Genomic_DNA"/>
</dbReference>
<protein>
    <submittedName>
        <fullName evidence="1">DUF3849 domain-containing protein</fullName>
    </submittedName>
</protein>